<evidence type="ECO:0000313" key="3">
    <source>
        <dbReference type="Proteomes" id="UP001149954"/>
    </source>
</evidence>
<name>A0A9X0C3Z0_9EURO</name>
<evidence type="ECO:0000256" key="1">
    <source>
        <dbReference type="SAM" id="MobiDB-lite"/>
    </source>
</evidence>
<reference evidence="2" key="2">
    <citation type="journal article" date="2023" name="IMA Fungus">
        <title>Comparative genomic study of the Penicillium genus elucidates a diverse pangenome and 15 lateral gene transfer events.</title>
        <authorList>
            <person name="Petersen C."/>
            <person name="Sorensen T."/>
            <person name="Nielsen M.R."/>
            <person name="Sondergaard T.E."/>
            <person name="Sorensen J.L."/>
            <person name="Fitzpatrick D.A."/>
            <person name="Frisvad J.C."/>
            <person name="Nielsen K.L."/>
        </authorList>
    </citation>
    <scope>NUCLEOTIDE SEQUENCE</scope>
    <source>
        <strain evidence="2">IBT 29495</strain>
    </source>
</reference>
<gene>
    <name evidence="2" type="ORF">N7463_008616</name>
</gene>
<evidence type="ECO:0000313" key="2">
    <source>
        <dbReference type="EMBL" id="KAJ5496629.1"/>
    </source>
</evidence>
<dbReference type="Proteomes" id="UP001149954">
    <property type="component" value="Unassembled WGS sequence"/>
</dbReference>
<feature type="region of interest" description="Disordered" evidence="1">
    <location>
        <begin position="1"/>
        <end position="34"/>
    </location>
</feature>
<protein>
    <submittedName>
        <fullName evidence="2">Uncharacterized protein</fullName>
    </submittedName>
</protein>
<reference evidence="2" key="1">
    <citation type="submission" date="2022-12" db="EMBL/GenBank/DDBJ databases">
        <authorList>
            <person name="Petersen C."/>
        </authorList>
    </citation>
    <scope>NUCLEOTIDE SEQUENCE</scope>
    <source>
        <strain evidence="2">IBT 29495</strain>
    </source>
</reference>
<dbReference type="AlphaFoldDB" id="A0A9X0C3Z0"/>
<comment type="caution">
    <text evidence="2">The sequence shown here is derived from an EMBL/GenBank/DDBJ whole genome shotgun (WGS) entry which is preliminary data.</text>
</comment>
<accession>A0A9X0C3Z0</accession>
<sequence length="68" mass="7821">MELDKPMTIICSSSRMTRSEDHHSHNSSLKLHTAAQNLTDNNVIEVNPMDEKESLDLLRSRRIASQWT</sequence>
<dbReference type="EMBL" id="JAPWDS010000005">
    <property type="protein sequence ID" value="KAJ5496629.1"/>
    <property type="molecule type" value="Genomic_DNA"/>
</dbReference>
<keyword evidence="3" id="KW-1185">Reference proteome</keyword>
<proteinExistence type="predicted"/>
<organism evidence="2 3">
    <name type="scientific">Penicillium fimorum</name>
    <dbReference type="NCBI Taxonomy" id="1882269"/>
    <lineage>
        <taxon>Eukaryota</taxon>
        <taxon>Fungi</taxon>
        <taxon>Dikarya</taxon>
        <taxon>Ascomycota</taxon>
        <taxon>Pezizomycotina</taxon>
        <taxon>Eurotiomycetes</taxon>
        <taxon>Eurotiomycetidae</taxon>
        <taxon>Eurotiales</taxon>
        <taxon>Aspergillaceae</taxon>
        <taxon>Penicillium</taxon>
    </lineage>
</organism>